<dbReference type="Proteomes" id="UP000516428">
    <property type="component" value="Chromosome"/>
</dbReference>
<accession>A0A7H1B9K8</accession>
<evidence type="ECO:0008006" key="3">
    <source>
        <dbReference type="Google" id="ProtNLM"/>
    </source>
</evidence>
<reference evidence="1 2" key="1">
    <citation type="submission" date="2020-09" db="EMBL/GenBank/DDBJ databases">
        <title>A novel species.</title>
        <authorList>
            <person name="Gao J."/>
        </authorList>
    </citation>
    <scope>NUCLEOTIDE SEQUENCE [LARGE SCALE GENOMIC DNA]</scope>
    <source>
        <strain evidence="1 2">CRXT-Y-14</strain>
    </source>
</reference>
<gene>
    <name evidence="1" type="ORF">IAG42_18635</name>
</gene>
<protein>
    <recommendedName>
        <fullName evidence="3">FkbM family methyltransferase</fullName>
    </recommendedName>
</protein>
<evidence type="ECO:0000313" key="2">
    <source>
        <dbReference type="Proteomes" id="UP000516428"/>
    </source>
</evidence>
<evidence type="ECO:0000313" key="1">
    <source>
        <dbReference type="EMBL" id="QNS05413.1"/>
    </source>
</evidence>
<sequence>MRTFGGARDLVRRLVQDEIDLVLDSGAHDGGFGRALRRAGYRGRIVSFEPFGGPRAGVRRAASRDTAWQVLPYALGDRDTRWTRRLDGMWEEVVAPGERVLLQVDRHPELPQILAGAGPFEEDLTLVRTGVAGEAAFA</sequence>
<name>A0A7H1B9K8_9ACTN</name>
<dbReference type="KEGG" id="sxn:IAG42_18635"/>
<dbReference type="AlphaFoldDB" id="A0A7H1B9K8"/>
<dbReference type="EMBL" id="CP061281">
    <property type="protein sequence ID" value="QNS05413.1"/>
    <property type="molecule type" value="Genomic_DNA"/>
</dbReference>
<proteinExistence type="predicted"/>
<organism evidence="1 2">
    <name type="scientific">Streptomyces xanthii</name>
    <dbReference type="NCBI Taxonomy" id="2768069"/>
    <lineage>
        <taxon>Bacteria</taxon>
        <taxon>Bacillati</taxon>
        <taxon>Actinomycetota</taxon>
        <taxon>Actinomycetes</taxon>
        <taxon>Kitasatosporales</taxon>
        <taxon>Streptomycetaceae</taxon>
        <taxon>Streptomyces</taxon>
    </lineage>
</organism>
<keyword evidence="2" id="KW-1185">Reference proteome</keyword>
<dbReference type="RefSeq" id="WP_188338108.1">
    <property type="nucleotide sequence ID" value="NZ_CP061281.1"/>
</dbReference>